<dbReference type="Pfam" id="PF10428">
    <property type="entry name" value="SOG2"/>
    <property type="match status" value="2"/>
</dbReference>
<evidence type="ECO:0000256" key="3">
    <source>
        <dbReference type="SAM" id="MobiDB-lite"/>
    </source>
</evidence>
<reference evidence="5" key="1">
    <citation type="submission" date="2021-03" db="EMBL/GenBank/DDBJ databases">
        <authorList>
            <person name="Tagirdzhanova G."/>
        </authorList>
    </citation>
    <scope>NUCLEOTIDE SEQUENCE</scope>
</reference>
<feature type="compositionally biased region" description="Polar residues" evidence="3">
    <location>
        <begin position="836"/>
        <end position="848"/>
    </location>
</feature>
<feature type="domain" description="Disease resistance R13L4/SHOC-2-like LRR" evidence="4">
    <location>
        <begin position="93"/>
        <end position="182"/>
    </location>
</feature>
<sequence length="931" mass="103773">MDPSQEPFRERPDKISGLTTRESVELFQEAHDKAVDEAHSTLQQSLTGGENAGETVKPKLTLDLRKRNLIQIPKEVIAIIGQDVERLQLAHNQLSHIAYEFIGCSALRYLNLRDNRFREVPKAIFGLPLLEILDLSKNKIGEVPDEIEQMKALRVFSIQHNNIGDLPFCLGSINTLRMLKLTGNPLSPRLKRIVEGSDLSPGPSPAFVDNEIEKDTMSTKKVLEYLRTLAAAKDSEGDSRHVLWNVLLASLLTAIMAVTGLWRRHVPYYAFQCNLGSFAKPPLPARSHYRIPSSQNNVLLQNAAIRRPGLAPLSLGNERNRSNSESILQATQNTRNKRMGIVPKKQTDLTVLDETRANRNSYHLRGQSHGSALRQGVRAGDISPSSMTSLHDSKDPRGMLGRPLSSLPQQKEQKLPRTRTIEAAKGILYSLNLVHHHLGMLFPVIKEGKPKRSSLERVFHNAAIHVEHLDQELSKCMRDAAQGSDFTHTSRNAVRQATHACILTHEPIAQLATRSTGQLVQDADPKYIRTLLLLLYGSLNEMYNCNQSSGRERPANKATKVNVKQVPQITANAIEAEETSKNRDDSVTPTRDRPKPERRWRNGGSVQQYSTHIDLNAALGTQTAVPLYLNGRSRSNSRAGMFHGSTSSSVVSTPRSGESFSSARLAPRSRSGSVTMMPDQARIEKEQRAQFEQIFVILRKSADEGLQIIPQLQPFFIDAAEASQRKYTHEKIRELWLTLVNRNRTCLNMSEKLKKRLSTIKLNDPEARNARDFWRLVKDFVDSYGSFLASLREARLLNLVPSDMRHQVRPVHKSATEAATLITNSPWNRLTFEVEPQTQPASRAQTPAPNGYHAHQQHRTRGSGGSNAASSSSPYTPSVPATPLSAALGPAAQATVPATPASASLNRSFEGDVFQRADSLLNLQNTMYHRR</sequence>
<dbReference type="EMBL" id="CAJPDR010000661">
    <property type="protein sequence ID" value="CAF9941474.1"/>
    <property type="molecule type" value="Genomic_DNA"/>
</dbReference>
<keyword evidence="1" id="KW-0433">Leucine-rich repeat</keyword>
<feature type="region of interest" description="Disordered" evidence="3">
    <location>
        <begin position="379"/>
        <end position="417"/>
    </location>
</feature>
<dbReference type="PANTHER" id="PTHR48051">
    <property type="match status" value="1"/>
</dbReference>
<feature type="compositionally biased region" description="Basic and acidic residues" evidence="3">
    <location>
        <begin position="578"/>
        <end position="600"/>
    </location>
</feature>
<dbReference type="Gene3D" id="3.80.10.10">
    <property type="entry name" value="Ribonuclease Inhibitor"/>
    <property type="match status" value="1"/>
</dbReference>
<dbReference type="InterPro" id="IPR032675">
    <property type="entry name" value="LRR_dom_sf"/>
</dbReference>
<proteinExistence type="predicted"/>
<gene>
    <name evidence="5" type="primary">SOG2</name>
    <name evidence="5" type="ORF">ALECFALPRED_009153</name>
</gene>
<dbReference type="PROSITE" id="PS51450">
    <property type="entry name" value="LRR"/>
    <property type="match status" value="1"/>
</dbReference>
<feature type="region of interest" description="Disordered" evidence="3">
    <location>
        <begin position="835"/>
        <end position="884"/>
    </location>
</feature>
<comment type="caution">
    <text evidence="5">The sequence shown here is derived from an EMBL/GenBank/DDBJ whole genome shotgun (WGS) entry which is preliminary data.</text>
</comment>
<dbReference type="InterPro" id="IPR050216">
    <property type="entry name" value="LRR_domain-containing"/>
</dbReference>
<dbReference type="AlphaFoldDB" id="A0A8H3J6K5"/>
<dbReference type="InterPro" id="IPR055414">
    <property type="entry name" value="LRR_R13L4/SHOC2-like"/>
</dbReference>
<evidence type="ECO:0000313" key="6">
    <source>
        <dbReference type="Proteomes" id="UP000664203"/>
    </source>
</evidence>
<evidence type="ECO:0000259" key="4">
    <source>
        <dbReference type="Pfam" id="PF23598"/>
    </source>
</evidence>
<dbReference type="Pfam" id="PF23598">
    <property type="entry name" value="LRR_14"/>
    <property type="match status" value="1"/>
</dbReference>
<keyword evidence="6" id="KW-1185">Reference proteome</keyword>
<feature type="region of interest" description="Disordered" evidence="3">
    <location>
        <begin position="1"/>
        <end position="20"/>
    </location>
</feature>
<dbReference type="OrthoDB" id="1394818at2759"/>
<keyword evidence="2" id="KW-0677">Repeat</keyword>
<name>A0A8H3J6K5_9LECA</name>
<evidence type="ECO:0000256" key="1">
    <source>
        <dbReference type="ARBA" id="ARBA00022614"/>
    </source>
</evidence>
<dbReference type="GO" id="GO:0005737">
    <property type="term" value="C:cytoplasm"/>
    <property type="evidence" value="ECO:0007669"/>
    <property type="project" value="TreeGrafter"/>
</dbReference>
<organism evidence="5 6">
    <name type="scientific">Alectoria fallacina</name>
    <dbReference type="NCBI Taxonomy" id="1903189"/>
    <lineage>
        <taxon>Eukaryota</taxon>
        <taxon>Fungi</taxon>
        <taxon>Dikarya</taxon>
        <taxon>Ascomycota</taxon>
        <taxon>Pezizomycotina</taxon>
        <taxon>Lecanoromycetes</taxon>
        <taxon>OSLEUM clade</taxon>
        <taxon>Lecanoromycetidae</taxon>
        <taxon>Lecanorales</taxon>
        <taxon>Lecanorineae</taxon>
        <taxon>Parmeliaceae</taxon>
        <taxon>Alectoria</taxon>
    </lineage>
</organism>
<dbReference type="Proteomes" id="UP000664203">
    <property type="component" value="Unassembled WGS sequence"/>
</dbReference>
<feature type="compositionally biased region" description="Low complexity" evidence="3">
    <location>
        <begin position="866"/>
        <end position="882"/>
    </location>
</feature>
<feature type="region of interest" description="Disordered" evidence="3">
    <location>
        <begin position="571"/>
        <end position="606"/>
    </location>
</feature>
<protein>
    <submittedName>
        <fullName evidence="5">RAM signaling network component</fullName>
    </submittedName>
</protein>
<dbReference type="InterPro" id="IPR019487">
    <property type="entry name" value="RAM_signalling_pathway_SOG2"/>
</dbReference>
<accession>A0A8H3J6K5</accession>
<dbReference type="SUPFAM" id="SSF52075">
    <property type="entry name" value="Outer arm dynein light chain 1"/>
    <property type="match status" value="1"/>
</dbReference>
<evidence type="ECO:0000313" key="5">
    <source>
        <dbReference type="EMBL" id="CAF9941474.1"/>
    </source>
</evidence>
<dbReference type="PANTHER" id="PTHR48051:SF46">
    <property type="entry name" value="LEUCINE RICH REPEAT-CONTAINING DOMAIN PROTEIN"/>
    <property type="match status" value="1"/>
</dbReference>
<feature type="region of interest" description="Disordered" evidence="3">
    <location>
        <begin position="635"/>
        <end position="675"/>
    </location>
</feature>
<evidence type="ECO:0000256" key="2">
    <source>
        <dbReference type="ARBA" id="ARBA00022737"/>
    </source>
</evidence>
<dbReference type="InterPro" id="IPR001611">
    <property type="entry name" value="Leu-rich_rpt"/>
</dbReference>